<reference evidence="1 2" key="1">
    <citation type="journal article" date="2016" name="Mol. Biol. Evol.">
        <title>Comparative Genomics of Early-Diverging Mushroom-Forming Fungi Provides Insights into the Origins of Lignocellulose Decay Capabilities.</title>
        <authorList>
            <person name="Nagy L.G."/>
            <person name="Riley R."/>
            <person name="Tritt A."/>
            <person name="Adam C."/>
            <person name="Daum C."/>
            <person name="Floudas D."/>
            <person name="Sun H."/>
            <person name="Yadav J.S."/>
            <person name="Pangilinan J."/>
            <person name="Larsson K.H."/>
            <person name="Matsuura K."/>
            <person name="Barry K."/>
            <person name="Labutti K."/>
            <person name="Kuo R."/>
            <person name="Ohm R.A."/>
            <person name="Bhattacharya S.S."/>
            <person name="Shirouzu T."/>
            <person name="Yoshinaga Y."/>
            <person name="Martin F.M."/>
            <person name="Grigoriev I.V."/>
            <person name="Hibbett D.S."/>
        </authorList>
    </citation>
    <scope>NUCLEOTIDE SEQUENCE [LARGE SCALE GENOMIC DNA]</scope>
    <source>
        <strain evidence="1 2">HHB12029</strain>
    </source>
</reference>
<evidence type="ECO:0000313" key="1">
    <source>
        <dbReference type="EMBL" id="KZV92834.1"/>
    </source>
</evidence>
<dbReference type="EMBL" id="KV426001">
    <property type="protein sequence ID" value="KZV92834.1"/>
    <property type="molecule type" value="Genomic_DNA"/>
</dbReference>
<dbReference type="InParanoid" id="A0A165I3A9"/>
<dbReference type="AlphaFoldDB" id="A0A165I3A9"/>
<accession>A0A165I3A9</accession>
<gene>
    <name evidence="1" type="ORF">EXIGLDRAFT_67237</name>
</gene>
<dbReference type="Proteomes" id="UP000077266">
    <property type="component" value="Unassembled WGS sequence"/>
</dbReference>
<sequence length="128" mass="13626">MSLPRKDAKPVPRVLIACASSGRRCLSCIRTSSTSGYSARGWAAGVVGTGFVLSSKQSSQVSSSGQSAAAGRLASTQRPIEYPGRVHPDFCAGDTIQAVNPRRSAAYVTVGASRVCWWEVRRCLERHA</sequence>
<organism evidence="1 2">
    <name type="scientific">Exidia glandulosa HHB12029</name>
    <dbReference type="NCBI Taxonomy" id="1314781"/>
    <lineage>
        <taxon>Eukaryota</taxon>
        <taxon>Fungi</taxon>
        <taxon>Dikarya</taxon>
        <taxon>Basidiomycota</taxon>
        <taxon>Agaricomycotina</taxon>
        <taxon>Agaricomycetes</taxon>
        <taxon>Auriculariales</taxon>
        <taxon>Exidiaceae</taxon>
        <taxon>Exidia</taxon>
    </lineage>
</organism>
<proteinExistence type="predicted"/>
<evidence type="ECO:0000313" key="2">
    <source>
        <dbReference type="Proteomes" id="UP000077266"/>
    </source>
</evidence>
<keyword evidence="2" id="KW-1185">Reference proteome</keyword>
<protein>
    <submittedName>
        <fullName evidence="1">Uncharacterized protein</fullName>
    </submittedName>
</protein>
<name>A0A165I3A9_EXIGL</name>